<protein>
    <submittedName>
        <fullName evidence="2">Uncharacterized protein</fullName>
    </submittedName>
</protein>
<feature type="signal peptide" evidence="1">
    <location>
        <begin position="1"/>
        <end position="17"/>
    </location>
</feature>
<organism evidence="2">
    <name type="scientific">Arundo donax</name>
    <name type="common">Giant reed</name>
    <name type="synonym">Donax arundinaceus</name>
    <dbReference type="NCBI Taxonomy" id="35708"/>
    <lineage>
        <taxon>Eukaryota</taxon>
        <taxon>Viridiplantae</taxon>
        <taxon>Streptophyta</taxon>
        <taxon>Embryophyta</taxon>
        <taxon>Tracheophyta</taxon>
        <taxon>Spermatophyta</taxon>
        <taxon>Magnoliopsida</taxon>
        <taxon>Liliopsida</taxon>
        <taxon>Poales</taxon>
        <taxon>Poaceae</taxon>
        <taxon>PACMAD clade</taxon>
        <taxon>Arundinoideae</taxon>
        <taxon>Arundineae</taxon>
        <taxon>Arundo</taxon>
    </lineage>
</organism>
<keyword evidence="1" id="KW-0732">Signal</keyword>
<proteinExistence type="predicted"/>
<accession>A0A0A9EJB1</accession>
<name>A0A0A9EJB1_ARUDO</name>
<dbReference type="EMBL" id="GBRH01197046">
    <property type="protein sequence ID" value="JAE00850.1"/>
    <property type="molecule type" value="Transcribed_RNA"/>
</dbReference>
<evidence type="ECO:0000313" key="2">
    <source>
        <dbReference type="EMBL" id="JAE00850.1"/>
    </source>
</evidence>
<feature type="chain" id="PRO_5002044110" evidence="1">
    <location>
        <begin position="18"/>
        <end position="55"/>
    </location>
</feature>
<sequence length="55" mass="6653">MWFHFPLNTFPWLCIRGTRLCCMWGHVAGPRYDVEWSVLALSYILRFRIEFNSSK</sequence>
<dbReference type="AlphaFoldDB" id="A0A0A9EJB1"/>
<reference evidence="2" key="2">
    <citation type="journal article" date="2015" name="Data Brief">
        <title>Shoot transcriptome of the giant reed, Arundo donax.</title>
        <authorList>
            <person name="Barrero R.A."/>
            <person name="Guerrero F.D."/>
            <person name="Moolhuijzen P."/>
            <person name="Goolsby J.A."/>
            <person name="Tidwell J."/>
            <person name="Bellgard S.E."/>
            <person name="Bellgard M.I."/>
        </authorList>
    </citation>
    <scope>NUCLEOTIDE SEQUENCE</scope>
    <source>
        <tissue evidence="2">Shoot tissue taken approximately 20 cm above the soil surface</tissue>
    </source>
</reference>
<reference evidence="2" key="1">
    <citation type="submission" date="2014-09" db="EMBL/GenBank/DDBJ databases">
        <authorList>
            <person name="Magalhaes I.L.F."/>
            <person name="Oliveira U."/>
            <person name="Santos F.R."/>
            <person name="Vidigal T.H.D.A."/>
            <person name="Brescovit A.D."/>
            <person name="Santos A.J."/>
        </authorList>
    </citation>
    <scope>NUCLEOTIDE SEQUENCE</scope>
    <source>
        <tissue evidence="2">Shoot tissue taken approximately 20 cm above the soil surface</tissue>
    </source>
</reference>
<evidence type="ECO:0000256" key="1">
    <source>
        <dbReference type="SAM" id="SignalP"/>
    </source>
</evidence>